<dbReference type="Pfam" id="PF14223">
    <property type="entry name" value="Retrotran_gag_2"/>
    <property type="match status" value="1"/>
</dbReference>
<accession>A0AAW2U8V3</accession>
<organism evidence="1">
    <name type="scientific">Sesamum radiatum</name>
    <name type="common">Black benniseed</name>
    <dbReference type="NCBI Taxonomy" id="300843"/>
    <lineage>
        <taxon>Eukaryota</taxon>
        <taxon>Viridiplantae</taxon>
        <taxon>Streptophyta</taxon>
        <taxon>Embryophyta</taxon>
        <taxon>Tracheophyta</taxon>
        <taxon>Spermatophyta</taxon>
        <taxon>Magnoliopsida</taxon>
        <taxon>eudicotyledons</taxon>
        <taxon>Gunneridae</taxon>
        <taxon>Pentapetalae</taxon>
        <taxon>asterids</taxon>
        <taxon>lamiids</taxon>
        <taxon>Lamiales</taxon>
        <taxon>Pedaliaceae</taxon>
        <taxon>Sesamum</taxon>
    </lineage>
</organism>
<reference evidence="1" key="2">
    <citation type="journal article" date="2024" name="Plant">
        <title>Genomic evolution and insights into agronomic trait innovations of Sesamum species.</title>
        <authorList>
            <person name="Miao H."/>
            <person name="Wang L."/>
            <person name="Qu L."/>
            <person name="Liu H."/>
            <person name="Sun Y."/>
            <person name="Le M."/>
            <person name="Wang Q."/>
            <person name="Wei S."/>
            <person name="Zheng Y."/>
            <person name="Lin W."/>
            <person name="Duan Y."/>
            <person name="Cao H."/>
            <person name="Xiong S."/>
            <person name="Wang X."/>
            <person name="Wei L."/>
            <person name="Li C."/>
            <person name="Ma Q."/>
            <person name="Ju M."/>
            <person name="Zhao R."/>
            <person name="Li G."/>
            <person name="Mu C."/>
            <person name="Tian Q."/>
            <person name="Mei H."/>
            <person name="Zhang T."/>
            <person name="Gao T."/>
            <person name="Zhang H."/>
        </authorList>
    </citation>
    <scope>NUCLEOTIDE SEQUENCE</scope>
    <source>
        <strain evidence="1">G02</strain>
    </source>
</reference>
<gene>
    <name evidence="1" type="ORF">Sradi_1558000</name>
</gene>
<dbReference type="AlphaFoldDB" id="A0AAW2U8V3"/>
<proteinExistence type="predicted"/>
<evidence type="ECO:0000313" key="1">
    <source>
        <dbReference type="EMBL" id="KAL0413563.1"/>
    </source>
</evidence>
<name>A0AAW2U8V3_SESRA</name>
<reference evidence="1" key="1">
    <citation type="submission" date="2020-06" db="EMBL/GenBank/DDBJ databases">
        <authorList>
            <person name="Li T."/>
            <person name="Hu X."/>
            <person name="Zhang T."/>
            <person name="Song X."/>
            <person name="Zhang H."/>
            <person name="Dai N."/>
            <person name="Sheng W."/>
            <person name="Hou X."/>
            <person name="Wei L."/>
        </authorList>
    </citation>
    <scope>NUCLEOTIDE SEQUENCE</scope>
    <source>
        <strain evidence="1">G02</strain>
        <tissue evidence="1">Leaf</tissue>
    </source>
</reference>
<comment type="caution">
    <text evidence="1">The sequence shown here is derived from an EMBL/GenBank/DDBJ whole genome shotgun (WGS) entry which is preliminary data.</text>
</comment>
<protein>
    <submittedName>
        <fullName evidence="1">Uncharacterized protein</fullName>
    </submittedName>
</protein>
<sequence>MSLKSTFAYNIYIRYSRHTRFAACKELFRAKVIKGSSVHDHDVNMLSLVEKLSGLNMILDNDTYIDVFLQLLPPPFDQFVVNYNMNGLEKSIPELINMLIYYEVAVKKSMLGAPLISKSNGKKTEH</sequence>
<dbReference type="EMBL" id="JACGWJ010000006">
    <property type="protein sequence ID" value="KAL0413563.1"/>
    <property type="molecule type" value="Genomic_DNA"/>
</dbReference>